<sequence length="328" mass="36348">MYRIVNGTPTPDGVFNFLPRLFMLHPEYGLELGKIQTRICSSTIISKRHVLTAAHCIFAASANPAAPTTGDKINRAQAVLLHYRPKEKVEDEDGSMKKLFLDLHNYAIQPRVYVHPFYKDVKTYVNDIAIIEFPIGTNLNITPITLASDFAEKEGDMAIAAGYGTYKNEPDPVDPADPNKDITELPIVLQNTTVPVHFNPPGAPQTVIWTSKYETYAYNGDSGGPLMIERNGKIYQIGVASAAAVKHVIKFAMNSYTRVSLQCDWISNMTKGEAKCQPLPPNVNPQPQPPFEPVEPNKPAPEALKGNSNIGFSFDIILFFFIGIFFFA</sequence>
<reference evidence="2" key="1">
    <citation type="submission" date="2022-11" db="UniProtKB">
        <authorList>
            <consortium name="WormBaseParasite"/>
        </authorList>
    </citation>
    <scope>IDENTIFICATION</scope>
</reference>
<dbReference type="Proteomes" id="UP000887580">
    <property type="component" value="Unplaced"/>
</dbReference>
<name>A0AC35FB06_9BILA</name>
<evidence type="ECO:0000313" key="2">
    <source>
        <dbReference type="WBParaSite" id="PS1159_v2.g15580.t1"/>
    </source>
</evidence>
<proteinExistence type="predicted"/>
<organism evidence="1 2">
    <name type="scientific">Panagrolaimus sp. PS1159</name>
    <dbReference type="NCBI Taxonomy" id="55785"/>
    <lineage>
        <taxon>Eukaryota</taxon>
        <taxon>Metazoa</taxon>
        <taxon>Ecdysozoa</taxon>
        <taxon>Nematoda</taxon>
        <taxon>Chromadorea</taxon>
        <taxon>Rhabditida</taxon>
        <taxon>Tylenchina</taxon>
        <taxon>Panagrolaimomorpha</taxon>
        <taxon>Panagrolaimoidea</taxon>
        <taxon>Panagrolaimidae</taxon>
        <taxon>Panagrolaimus</taxon>
    </lineage>
</organism>
<accession>A0AC35FB06</accession>
<evidence type="ECO:0000313" key="1">
    <source>
        <dbReference type="Proteomes" id="UP000887580"/>
    </source>
</evidence>
<protein>
    <submittedName>
        <fullName evidence="2">Peptidase S1 domain-containing protein</fullName>
    </submittedName>
</protein>
<dbReference type="WBParaSite" id="PS1159_v2.g15580.t1">
    <property type="protein sequence ID" value="PS1159_v2.g15580.t1"/>
    <property type="gene ID" value="PS1159_v2.g15580"/>
</dbReference>